<name>A0ABU5TWC4_9CYAN</name>
<accession>A0ABU5TWC4</accession>
<dbReference type="InterPro" id="IPR002068">
    <property type="entry name" value="A-crystallin/Hsp20_dom"/>
</dbReference>
<dbReference type="Gene3D" id="2.60.40.790">
    <property type="match status" value="1"/>
</dbReference>
<keyword evidence="5" id="KW-1185">Reference proteome</keyword>
<dbReference type="InterPro" id="IPR031107">
    <property type="entry name" value="Small_HSP"/>
</dbReference>
<organism evidence="4 5">
    <name type="scientific">Limnoraphis robusta CCNP1315</name>
    <dbReference type="NCBI Taxonomy" id="3110306"/>
    <lineage>
        <taxon>Bacteria</taxon>
        <taxon>Bacillati</taxon>
        <taxon>Cyanobacteriota</taxon>
        <taxon>Cyanophyceae</taxon>
        <taxon>Oscillatoriophycideae</taxon>
        <taxon>Oscillatoriales</taxon>
        <taxon>Sirenicapillariaceae</taxon>
        <taxon>Limnoraphis</taxon>
    </lineage>
</organism>
<dbReference type="CDD" id="cd06464">
    <property type="entry name" value="ACD_sHsps-like"/>
    <property type="match status" value="1"/>
</dbReference>
<feature type="domain" description="SHSP" evidence="3">
    <location>
        <begin position="31"/>
        <end position="143"/>
    </location>
</feature>
<proteinExistence type="inferred from homology"/>
<comment type="similarity">
    <text evidence="1 2">Belongs to the small heat shock protein (HSP20) family.</text>
</comment>
<evidence type="ECO:0000256" key="1">
    <source>
        <dbReference type="PROSITE-ProRule" id="PRU00285"/>
    </source>
</evidence>
<dbReference type="Pfam" id="PF00011">
    <property type="entry name" value="HSP20"/>
    <property type="match status" value="1"/>
</dbReference>
<evidence type="ECO:0000256" key="2">
    <source>
        <dbReference type="RuleBase" id="RU003616"/>
    </source>
</evidence>
<reference evidence="4 5" key="1">
    <citation type="submission" date="2023-12" db="EMBL/GenBank/DDBJ databases">
        <title>Baltic Sea Cyanobacteria.</title>
        <authorList>
            <person name="Delbaje E."/>
            <person name="Fewer D.P."/>
            <person name="Shishido T.K."/>
        </authorList>
    </citation>
    <scope>NUCLEOTIDE SEQUENCE [LARGE SCALE GENOMIC DNA]</scope>
    <source>
        <strain evidence="4 5">CCNP 1315</strain>
    </source>
</reference>
<evidence type="ECO:0000313" key="4">
    <source>
        <dbReference type="EMBL" id="MEA5519109.1"/>
    </source>
</evidence>
<dbReference type="SUPFAM" id="SSF49764">
    <property type="entry name" value="HSP20-like chaperones"/>
    <property type="match status" value="1"/>
</dbReference>
<comment type="caution">
    <text evidence="4">The sequence shown here is derived from an EMBL/GenBank/DDBJ whole genome shotgun (WGS) entry which is preliminary data.</text>
</comment>
<gene>
    <name evidence="4" type="ORF">VB854_09115</name>
</gene>
<protein>
    <submittedName>
        <fullName evidence="4">Hsp20/alpha crystallin family protein</fullName>
    </submittedName>
</protein>
<dbReference type="PROSITE" id="PS01031">
    <property type="entry name" value="SHSP"/>
    <property type="match status" value="1"/>
</dbReference>
<dbReference type="PANTHER" id="PTHR11527">
    <property type="entry name" value="HEAT-SHOCK PROTEIN 20 FAMILY MEMBER"/>
    <property type="match status" value="1"/>
</dbReference>
<dbReference type="Proteomes" id="UP001301728">
    <property type="component" value="Unassembled WGS sequence"/>
</dbReference>
<dbReference type="RefSeq" id="WP_049558892.1">
    <property type="nucleotide sequence ID" value="NZ_JAYGHT010000021.1"/>
</dbReference>
<dbReference type="InterPro" id="IPR008978">
    <property type="entry name" value="HSP20-like_chaperone"/>
</dbReference>
<sequence length="157" mass="17712">MMLVTRYNLFAEVEKMQQQFDHLFTEITTATTETHWTPAVELQEKSDHLILRAIIPGLDSETLDIQVTKKAIVFSGKTANPQLSEGEKCLFSEFPVGEFRRVIALPEAIINTEVKADYTNGILTLTLPKVPEVVNRVVKVNLMETHQAEELEASDVQ</sequence>
<evidence type="ECO:0000313" key="5">
    <source>
        <dbReference type="Proteomes" id="UP001301728"/>
    </source>
</evidence>
<dbReference type="EMBL" id="JAYGHT010000021">
    <property type="protein sequence ID" value="MEA5519109.1"/>
    <property type="molecule type" value="Genomic_DNA"/>
</dbReference>
<evidence type="ECO:0000259" key="3">
    <source>
        <dbReference type="PROSITE" id="PS01031"/>
    </source>
</evidence>